<name>A0ABR7XJ68_9BACT</name>
<organism evidence="2 3">
    <name type="scientific">Pontibacter aquaedesilientis</name>
    <dbReference type="NCBI Taxonomy" id="2766980"/>
    <lineage>
        <taxon>Bacteria</taxon>
        <taxon>Pseudomonadati</taxon>
        <taxon>Bacteroidota</taxon>
        <taxon>Cytophagia</taxon>
        <taxon>Cytophagales</taxon>
        <taxon>Hymenobacteraceae</taxon>
        <taxon>Pontibacter</taxon>
    </lineage>
</organism>
<sequence>MLKVVLIALALFGTQGAFQYTAAQAPQYTHNVGGSLSEGQKVAKLLQYIRGLEGATFIRNNSEYDPKKAASHLESKWQKHGEKVKTAEGFILKLASASSSGTPYSIRFADGKTVTTREALLRELRRLDGNTP</sequence>
<accession>A0ABR7XJ68</accession>
<dbReference type="RefSeq" id="WP_191184502.1">
    <property type="nucleotide sequence ID" value="NZ_JACXAJ010000008.1"/>
</dbReference>
<keyword evidence="1" id="KW-0732">Signal</keyword>
<dbReference type="Proteomes" id="UP000625551">
    <property type="component" value="Unassembled WGS sequence"/>
</dbReference>
<dbReference type="EMBL" id="JACXAJ010000008">
    <property type="protein sequence ID" value="MBD1398362.1"/>
    <property type="molecule type" value="Genomic_DNA"/>
</dbReference>
<proteinExistence type="predicted"/>
<reference evidence="2 3" key="1">
    <citation type="submission" date="2020-09" db="EMBL/GenBank/DDBJ databases">
        <title>Genome sequencing and assembly of Pontibacter sp.</title>
        <authorList>
            <person name="Chhetri G."/>
        </authorList>
    </citation>
    <scope>NUCLEOTIDE SEQUENCE [LARGE SCALE GENOMIC DNA]</scope>
    <source>
        <strain evidence="2 3">JH31</strain>
    </source>
</reference>
<dbReference type="Pfam" id="PF17263">
    <property type="entry name" value="DUF5329"/>
    <property type="match status" value="1"/>
</dbReference>
<comment type="caution">
    <text evidence="2">The sequence shown here is derived from an EMBL/GenBank/DDBJ whole genome shotgun (WGS) entry which is preliminary data.</text>
</comment>
<feature type="chain" id="PRO_5045558818" evidence="1">
    <location>
        <begin position="20"/>
        <end position="132"/>
    </location>
</feature>
<keyword evidence="3" id="KW-1185">Reference proteome</keyword>
<evidence type="ECO:0000256" key="1">
    <source>
        <dbReference type="SAM" id="SignalP"/>
    </source>
</evidence>
<evidence type="ECO:0000313" key="3">
    <source>
        <dbReference type="Proteomes" id="UP000625551"/>
    </source>
</evidence>
<gene>
    <name evidence="2" type="ORF">H9Q13_14420</name>
</gene>
<protein>
    <submittedName>
        <fullName evidence="2">DUF5329 family protein</fullName>
    </submittedName>
</protein>
<evidence type="ECO:0000313" key="2">
    <source>
        <dbReference type="EMBL" id="MBD1398362.1"/>
    </source>
</evidence>
<dbReference type="InterPro" id="IPR035242">
    <property type="entry name" value="DUF5329"/>
</dbReference>
<feature type="signal peptide" evidence="1">
    <location>
        <begin position="1"/>
        <end position="19"/>
    </location>
</feature>